<dbReference type="EMBL" id="JAULSW010000001">
    <property type="protein sequence ID" value="KAK3393200.1"/>
    <property type="molecule type" value="Genomic_DNA"/>
</dbReference>
<comment type="caution">
    <text evidence="7">The sequence shown here is derived from an EMBL/GenBank/DDBJ whole genome shotgun (WGS) entry which is preliminary data.</text>
</comment>
<dbReference type="PANTHER" id="PTHR12585">
    <property type="entry name" value="SCC1 / RAD21 FAMILY MEMBER"/>
    <property type="match status" value="1"/>
</dbReference>
<evidence type="ECO:0000256" key="2">
    <source>
        <dbReference type="ARBA" id="ARBA00009870"/>
    </source>
</evidence>
<dbReference type="InterPro" id="IPR036390">
    <property type="entry name" value="WH_DNA-bd_sf"/>
</dbReference>
<dbReference type="AlphaFoldDB" id="A0AAE0P4N2"/>
<dbReference type="GO" id="GO:0030892">
    <property type="term" value="C:mitotic cohesin complex"/>
    <property type="evidence" value="ECO:0007669"/>
    <property type="project" value="TreeGrafter"/>
</dbReference>
<feature type="compositionally biased region" description="Polar residues" evidence="4">
    <location>
        <begin position="513"/>
        <end position="525"/>
    </location>
</feature>
<feature type="compositionally biased region" description="Polar residues" evidence="4">
    <location>
        <begin position="183"/>
        <end position="200"/>
    </location>
</feature>
<dbReference type="Pfam" id="PF04825">
    <property type="entry name" value="Rad21_Rec8_N"/>
    <property type="match status" value="1"/>
</dbReference>
<dbReference type="Proteomes" id="UP001285441">
    <property type="component" value="Unassembled WGS sequence"/>
</dbReference>
<evidence type="ECO:0000256" key="4">
    <source>
        <dbReference type="SAM" id="MobiDB-lite"/>
    </source>
</evidence>
<dbReference type="Pfam" id="PF04824">
    <property type="entry name" value="Rad21_Rec8"/>
    <property type="match status" value="1"/>
</dbReference>
<proteinExistence type="inferred from homology"/>
<sequence length="702" mass="76926">MFYSHEILTSRQYGVATVWLVSTIGLRSTNRKITRKAIQEVDVEKACETILQPGAPIALRLQGSLLYGVSRVYSQQCSYVLTDAEKVQNHMRAFYSTLGGSENALDPQAGKTKRDHLILLDDPDFDLNIPLPAFNFDSDGNLVDFKESQASRKTTSQLSPMQPGNSSSGSFKGAFDLIRSPSAPGNSQLQSPFGVGSSSVQLRKDGEDELMFFQDEEQLQVFDDWGLEIDADGNMMPIVPEPELPQLPLPADASQQKGLGHANPVLDAQGDVVMSFGDDLDALILPADAEPFPPRQPGEGQQQIAENEFNLASDQVVEEPARKRRARRRALLAPDAVTKHSRQELKSWNTDYLEIVENERARRRRNGVTAAEARNNAFALVFGRGIADIGLPTGIPGYRHPLAISFAGNDLRAQLFGIPIDDDDEEETEAPRGRRRTAIEALELEDENAERRVRPRLSSEANQQQAGQVVPVAILGSDGLLIFGDDEVMPEVEVGRAAGSGLPDLPSDVPWNRGSSQIPSSSVKGSKQHIGSGRRVSASPLHGRGSQLSLPEIERYSDQPAFGSDGLGSMQHSGDLTFSNPPAVMRPGSQEHEQQEQNTSQALNKALDREGQNFLGFLKTSAREKGEEDENDSSRRWVAFDDLFEPTDKSRAVVAKAFYHILQLATKNFIKVEQEGMDGVVPFGEIRVGVNVMAQGGDDVEF</sequence>
<dbReference type="GO" id="GO:0005634">
    <property type="term" value="C:nucleus"/>
    <property type="evidence" value="ECO:0007669"/>
    <property type="project" value="UniProtKB-SubCell"/>
</dbReference>
<dbReference type="InterPro" id="IPR039781">
    <property type="entry name" value="Rad21/Rec8-like"/>
</dbReference>
<dbReference type="SUPFAM" id="SSF46785">
    <property type="entry name" value="Winged helix' DNA-binding domain"/>
    <property type="match status" value="1"/>
</dbReference>
<comment type="similarity">
    <text evidence="2">Belongs to the rad21 family.</text>
</comment>
<evidence type="ECO:0000313" key="7">
    <source>
        <dbReference type="EMBL" id="KAK3393200.1"/>
    </source>
</evidence>
<dbReference type="GO" id="GO:0003682">
    <property type="term" value="F:chromatin binding"/>
    <property type="evidence" value="ECO:0007669"/>
    <property type="project" value="TreeGrafter"/>
</dbReference>
<feature type="region of interest" description="Disordered" evidence="4">
    <location>
        <begin position="498"/>
        <end position="601"/>
    </location>
</feature>
<dbReference type="Gene3D" id="1.10.10.580">
    <property type="entry name" value="Structural maintenance of chromosome 1. Chain E"/>
    <property type="match status" value="1"/>
</dbReference>
<accession>A0AAE0P4N2</accession>
<feature type="domain" description="Rad21/Rec8-like protein C-terminal eukaryotic" evidence="5">
    <location>
        <begin position="646"/>
        <end position="675"/>
    </location>
</feature>
<dbReference type="InterPro" id="IPR023093">
    <property type="entry name" value="ScpA-like_C"/>
</dbReference>
<dbReference type="PANTHER" id="PTHR12585:SF70">
    <property type="entry name" value="RAD21_REC8 N TERMINAL DOMAIN PROTEIN (AFU_ORTHOLOGUE AFUA_6G02900)"/>
    <property type="match status" value="1"/>
</dbReference>
<evidence type="ECO:0000259" key="5">
    <source>
        <dbReference type="Pfam" id="PF04824"/>
    </source>
</evidence>
<feature type="compositionally biased region" description="Polar residues" evidence="4">
    <location>
        <begin position="570"/>
        <end position="580"/>
    </location>
</feature>
<evidence type="ECO:0000259" key="6">
    <source>
        <dbReference type="Pfam" id="PF04825"/>
    </source>
</evidence>
<protein>
    <submittedName>
        <fullName evidence="7">Sister chromatid cohesion protein</fullName>
    </submittedName>
</protein>
<dbReference type="InterPro" id="IPR006910">
    <property type="entry name" value="Rad21_Rec8_N"/>
</dbReference>
<feature type="region of interest" description="Disordered" evidence="4">
    <location>
        <begin position="148"/>
        <end position="200"/>
    </location>
</feature>
<gene>
    <name evidence="7" type="ORF">B0H63DRAFT_443463</name>
</gene>
<comment type="subcellular location">
    <subcellularLocation>
        <location evidence="1">Nucleus</location>
    </subcellularLocation>
</comment>
<feature type="domain" description="Rad21/Rec8-like protein N-terminal" evidence="6">
    <location>
        <begin position="1"/>
        <end position="113"/>
    </location>
</feature>
<evidence type="ECO:0000313" key="8">
    <source>
        <dbReference type="Proteomes" id="UP001285441"/>
    </source>
</evidence>
<dbReference type="CDD" id="cd21789">
    <property type="entry name" value="Rad21_Rec8_M_SpRec8p-like"/>
    <property type="match status" value="1"/>
</dbReference>
<evidence type="ECO:0000256" key="1">
    <source>
        <dbReference type="ARBA" id="ARBA00004123"/>
    </source>
</evidence>
<reference evidence="7" key="2">
    <citation type="submission" date="2023-06" db="EMBL/GenBank/DDBJ databases">
        <authorList>
            <consortium name="Lawrence Berkeley National Laboratory"/>
            <person name="Haridas S."/>
            <person name="Hensen N."/>
            <person name="Bonometti L."/>
            <person name="Westerberg I."/>
            <person name="Brannstrom I.O."/>
            <person name="Guillou S."/>
            <person name="Cros-Aarteil S."/>
            <person name="Calhoun S."/>
            <person name="Kuo A."/>
            <person name="Mondo S."/>
            <person name="Pangilinan J."/>
            <person name="Riley R."/>
            <person name="LaButti K."/>
            <person name="Andreopoulos B."/>
            <person name="Lipzen A."/>
            <person name="Chen C."/>
            <person name="Yanf M."/>
            <person name="Daum C."/>
            <person name="Ng V."/>
            <person name="Clum A."/>
            <person name="Steindorff A."/>
            <person name="Ohm R."/>
            <person name="Martin F."/>
            <person name="Silar P."/>
            <person name="Natvig D."/>
            <person name="Lalanne C."/>
            <person name="Gautier V."/>
            <person name="Ament-velasquez S.L."/>
            <person name="Kruys A."/>
            <person name="Hutchinson M.I."/>
            <person name="Powell A.J."/>
            <person name="Barry K."/>
            <person name="Miller A.N."/>
            <person name="Grigoriev I.V."/>
            <person name="Debuchy R."/>
            <person name="Gladieux P."/>
            <person name="Thoren M.H."/>
            <person name="Johannesson H."/>
        </authorList>
    </citation>
    <scope>NUCLEOTIDE SEQUENCE</scope>
    <source>
        <strain evidence="7">CBS 232.78</strain>
    </source>
</reference>
<reference evidence="7" key="1">
    <citation type="journal article" date="2023" name="Mol. Phylogenet. Evol.">
        <title>Genome-scale phylogeny and comparative genomics of the fungal order Sordariales.</title>
        <authorList>
            <person name="Hensen N."/>
            <person name="Bonometti L."/>
            <person name="Westerberg I."/>
            <person name="Brannstrom I.O."/>
            <person name="Guillou S."/>
            <person name="Cros-Aarteil S."/>
            <person name="Calhoun S."/>
            <person name="Haridas S."/>
            <person name="Kuo A."/>
            <person name="Mondo S."/>
            <person name="Pangilinan J."/>
            <person name="Riley R."/>
            <person name="LaButti K."/>
            <person name="Andreopoulos B."/>
            <person name="Lipzen A."/>
            <person name="Chen C."/>
            <person name="Yan M."/>
            <person name="Daum C."/>
            <person name="Ng V."/>
            <person name="Clum A."/>
            <person name="Steindorff A."/>
            <person name="Ohm R.A."/>
            <person name="Martin F."/>
            <person name="Silar P."/>
            <person name="Natvig D.O."/>
            <person name="Lalanne C."/>
            <person name="Gautier V."/>
            <person name="Ament-Velasquez S.L."/>
            <person name="Kruys A."/>
            <person name="Hutchinson M.I."/>
            <person name="Powell A.J."/>
            <person name="Barry K."/>
            <person name="Miller A.N."/>
            <person name="Grigoriev I.V."/>
            <person name="Debuchy R."/>
            <person name="Gladieux P."/>
            <person name="Hiltunen Thoren M."/>
            <person name="Johannesson H."/>
        </authorList>
    </citation>
    <scope>NUCLEOTIDE SEQUENCE</scope>
    <source>
        <strain evidence="7">CBS 232.78</strain>
    </source>
</reference>
<dbReference type="InterPro" id="IPR006909">
    <property type="entry name" value="Rad21/Rec8_C_eu"/>
</dbReference>
<evidence type="ECO:0000256" key="3">
    <source>
        <dbReference type="ARBA" id="ARBA00023242"/>
    </source>
</evidence>
<keyword evidence="8" id="KW-1185">Reference proteome</keyword>
<feature type="compositionally biased region" description="Polar residues" evidence="4">
    <location>
        <begin position="151"/>
        <end position="170"/>
    </location>
</feature>
<keyword evidence="3" id="KW-0539">Nucleus</keyword>
<name>A0AAE0P4N2_9PEZI</name>
<dbReference type="GO" id="GO:0007064">
    <property type="term" value="P:mitotic sister chromatid cohesion"/>
    <property type="evidence" value="ECO:0007669"/>
    <property type="project" value="TreeGrafter"/>
</dbReference>
<organism evidence="7 8">
    <name type="scientific">Podospora didyma</name>
    <dbReference type="NCBI Taxonomy" id="330526"/>
    <lineage>
        <taxon>Eukaryota</taxon>
        <taxon>Fungi</taxon>
        <taxon>Dikarya</taxon>
        <taxon>Ascomycota</taxon>
        <taxon>Pezizomycotina</taxon>
        <taxon>Sordariomycetes</taxon>
        <taxon>Sordariomycetidae</taxon>
        <taxon>Sordariales</taxon>
        <taxon>Podosporaceae</taxon>
        <taxon>Podospora</taxon>
    </lineage>
</organism>